<dbReference type="SUPFAM" id="SSF51735">
    <property type="entry name" value="NAD(P)-binding Rossmann-fold domains"/>
    <property type="match status" value="1"/>
</dbReference>
<dbReference type="InterPro" id="IPR036291">
    <property type="entry name" value="NAD(P)-bd_dom_sf"/>
</dbReference>
<dbReference type="Gene3D" id="3.40.50.720">
    <property type="entry name" value="NAD(P)-binding Rossmann-like Domain"/>
    <property type="match status" value="1"/>
</dbReference>
<dbReference type="GO" id="GO:0006813">
    <property type="term" value="P:potassium ion transport"/>
    <property type="evidence" value="ECO:0007669"/>
    <property type="project" value="InterPro"/>
</dbReference>
<reference evidence="2" key="1">
    <citation type="journal article" date="2014" name="Front. Microbiol.">
        <title>High frequency of phylogenetically diverse reductive dehalogenase-homologous genes in deep subseafloor sedimentary metagenomes.</title>
        <authorList>
            <person name="Kawai M."/>
            <person name="Futagami T."/>
            <person name="Toyoda A."/>
            <person name="Takaki Y."/>
            <person name="Nishi S."/>
            <person name="Hori S."/>
            <person name="Arai W."/>
            <person name="Tsubouchi T."/>
            <person name="Morono Y."/>
            <person name="Uchiyama I."/>
            <person name="Ito T."/>
            <person name="Fujiyama A."/>
            <person name="Inagaki F."/>
            <person name="Takami H."/>
        </authorList>
    </citation>
    <scope>NUCLEOTIDE SEQUENCE</scope>
    <source>
        <strain evidence="2">Expedition CK06-06</strain>
    </source>
</reference>
<evidence type="ECO:0000313" key="2">
    <source>
        <dbReference type="EMBL" id="GAG09026.1"/>
    </source>
</evidence>
<organism evidence="2">
    <name type="scientific">marine sediment metagenome</name>
    <dbReference type="NCBI Taxonomy" id="412755"/>
    <lineage>
        <taxon>unclassified sequences</taxon>
        <taxon>metagenomes</taxon>
        <taxon>ecological metagenomes</taxon>
    </lineage>
</organism>
<dbReference type="Pfam" id="PF02254">
    <property type="entry name" value="TrkA_N"/>
    <property type="match status" value="1"/>
</dbReference>
<accession>X0W8R4</accession>
<sequence length="107" mass="12317">PLDKIKLAVSTLPDFETNFLLIESIRVVNRDAIIIVRAHQIKEALDLYKKGASYVLTPHFLGGEYIAKMIEHDEINGEKYFEEKKKHIDTLKKMMDKGHEHPEVTGD</sequence>
<gene>
    <name evidence="2" type="ORF">S01H1_40813</name>
</gene>
<feature type="domain" description="RCK N-terminal" evidence="1">
    <location>
        <begin position="2"/>
        <end position="58"/>
    </location>
</feature>
<dbReference type="AlphaFoldDB" id="X0W8R4"/>
<proteinExistence type="predicted"/>
<dbReference type="InterPro" id="IPR003148">
    <property type="entry name" value="RCK_N"/>
</dbReference>
<feature type="non-terminal residue" evidence="2">
    <location>
        <position position="1"/>
    </location>
</feature>
<name>X0W8R4_9ZZZZ</name>
<protein>
    <recommendedName>
        <fullName evidence="1">RCK N-terminal domain-containing protein</fullName>
    </recommendedName>
</protein>
<evidence type="ECO:0000259" key="1">
    <source>
        <dbReference type="Pfam" id="PF02254"/>
    </source>
</evidence>
<dbReference type="EMBL" id="BARS01025861">
    <property type="protein sequence ID" value="GAG09026.1"/>
    <property type="molecule type" value="Genomic_DNA"/>
</dbReference>
<comment type="caution">
    <text evidence="2">The sequence shown here is derived from an EMBL/GenBank/DDBJ whole genome shotgun (WGS) entry which is preliminary data.</text>
</comment>